<sequence length="31" mass="3973">MMVSIFLNPVFYLRCRVHLHRHHFRVNYSLW</sequence>
<dbReference type="WBParaSite" id="nRc.2.0.1.t27467-RA">
    <property type="protein sequence ID" value="nRc.2.0.1.t27467-RA"/>
    <property type="gene ID" value="nRc.2.0.1.g27467"/>
</dbReference>
<protein>
    <submittedName>
        <fullName evidence="2">Uncharacterized protein</fullName>
    </submittedName>
</protein>
<dbReference type="Proteomes" id="UP000887565">
    <property type="component" value="Unplaced"/>
</dbReference>
<keyword evidence="1" id="KW-1185">Reference proteome</keyword>
<reference evidence="2" key="1">
    <citation type="submission" date="2022-11" db="UniProtKB">
        <authorList>
            <consortium name="WormBaseParasite"/>
        </authorList>
    </citation>
    <scope>IDENTIFICATION</scope>
</reference>
<accession>A0A915JN06</accession>
<evidence type="ECO:0000313" key="2">
    <source>
        <dbReference type="WBParaSite" id="nRc.2.0.1.t27467-RA"/>
    </source>
</evidence>
<name>A0A915JN06_ROMCU</name>
<proteinExistence type="predicted"/>
<dbReference type="AlphaFoldDB" id="A0A915JN06"/>
<organism evidence="1 2">
    <name type="scientific">Romanomermis culicivorax</name>
    <name type="common">Nematode worm</name>
    <dbReference type="NCBI Taxonomy" id="13658"/>
    <lineage>
        <taxon>Eukaryota</taxon>
        <taxon>Metazoa</taxon>
        <taxon>Ecdysozoa</taxon>
        <taxon>Nematoda</taxon>
        <taxon>Enoplea</taxon>
        <taxon>Dorylaimia</taxon>
        <taxon>Mermithida</taxon>
        <taxon>Mermithoidea</taxon>
        <taxon>Mermithidae</taxon>
        <taxon>Romanomermis</taxon>
    </lineage>
</organism>
<evidence type="ECO:0000313" key="1">
    <source>
        <dbReference type="Proteomes" id="UP000887565"/>
    </source>
</evidence>